<dbReference type="GO" id="GO:0016491">
    <property type="term" value="F:oxidoreductase activity"/>
    <property type="evidence" value="ECO:0007669"/>
    <property type="project" value="UniProtKB-KW"/>
</dbReference>
<dbReference type="SMART" id="SM00829">
    <property type="entry name" value="PKS_ER"/>
    <property type="match status" value="1"/>
</dbReference>
<evidence type="ECO:0000259" key="2">
    <source>
        <dbReference type="SMART" id="SM00829"/>
    </source>
</evidence>
<dbReference type="PROSITE" id="PS01162">
    <property type="entry name" value="QOR_ZETA_CRYSTAL"/>
    <property type="match status" value="1"/>
</dbReference>
<dbReference type="AlphaFoldDB" id="A0AAP2D5S5"/>
<dbReference type="Gene3D" id="3.40.50.720">
    <property type="entry name" value="NAD(P)-binding Rossmann-like Domain"/>
    <property type="match status" value="1"/>
</dbReference>
<dbReference type="Pfam" id="PF13602">
    <property type="entry name" value="ADH_zinc_N_2"/>
    <property type="match status" value="1"/>
</dbReference>
<dbReference type="InterPro" id="IPR050700">
    <property type="entry name" value="YIM1/Zinc_Alcohol_DH_Fams"/>
</dbReference>
<name>A0AAP2D5S5_9BACT</name>
<evidence type="ECO:0000313" key="4">
    <source>
        <dbReference type="Proteomes" id="UP001319180"/>
    </source>
</evidence>
<feature type="domain" description="Enoyl reductase (ER)" evidence="2">
    <location>
        <begin position="10"/>
        <end position="311"/>
    </location>
</feature>
<sequence length="313" mass="32695">MKAIILKAPGGIEQLQYTELPEPAVGESDVLVQVKAISLNPVDVKTRAGKGVYSRLKELSPIILGWDIAGVVTAVGSKVTTLRPGDAVFGMINFPGHGQAYAEYVVAPAHHLAHKPANISFEEAAAATLAMLTAWQAMAHHPQAGPGKRVLIHAAAGGVGHFAVQLAKHRSAYVIGTSSAANKDFVSSLGADEHIDYRAQPFEQVAGPVDFVLDTLGGDNIDRSLTIVRRGGAIISIPSGLSEAVVQKAKDKGVDGSFMLVQSNGPDMEAIAALLAAGTVKAHVSHVFAFNDMGAAHLQVETGRTVGKVVVRV</sequence>
<dbReference type="PANTHER" id="PTHR11695">
    <property type="entry name" value="ALCOHOL DEHYDROGENASE RELATED"/>
    <property type="match status" value="1"/>
</dbReference>
<dbReference type="Proteomes" id="UP001319180">
    <property type="component" value="Unassembled WGS sequence"/>
</dbReference>
<dbReference type="InterPro" id="IPR013154">
    <property type="entry name" value="ADH-like_N"/>
</dbReference>
<proteinExistence type="predicted"/>
<dbReference type="SUPFAM" id="SSF51735">
    <property type="entry name" value="NAD(P)-binding Rossmann-fold domains"/>
    <property type="match status" value="1"/>
</dbReference>
<reference evidence="3 4" key="1">
    <citation type="submission" date="2021-05" db="EMBL/GenBank/DDBJ databases">
        <title>A Polyphasic approach of four new species of the genus Ohtaekwangia: Ohtaekwangia histidinii sp. nov., Ohtaekwangia cretensis sp. nov., Ohtaekwangia indiensis sp. nov., Ohtaekwangia reichenbachii sp. nov. from diverse environment.</title>
        <authorList>
            <person name="Octaviana S."/>
        </authorList>
    </citation>
    <scope>NUCLEOTIDE SEQUENCE [LARGE SCALE GENOMIC DNA]</scope>
    <source>
        <strain evidence="3 4">PWU37</strain>
    </source>
</reference>
<dbReference type="CDD" id="cd05289">
    <property type="entry name" value="MDR_like_2"/>
    <property type="match status" value="1"/>
</dbReference>
<gene>
    <name evidence="3" type="ORF">KK078_05015</name>
</gene>
<dbReference type="SUPFAM" id="SSF50129">
    <property type="entry name" value="GroES-like"/>
    <property type="match status" value="1"/>
</dbReference>
<dbReference type="InterPro" id="IPR011032">
    <property type="entry name" value="GroES-like_sf"/>
</dbReference>
<organism evidence="3 4">
    <name type="scientific">Dawidia soli</name>
    <dbReference type="NCBI Taxonomy" id="2782352"/>
    <lineage>
        <taxon>Bacteria</taxon>
        <taxon>Pseudomonadati</taxon>
        <taxon>Bacteroidota</taxon>
        <taxon>Cytophagia</taxon>
        <taxon>Cytophagales</taxon>
        <taxon>Chryseotaleaceae</taxon>
        <taxon>Dawidia</taxon>
    </lineage>
</organism>
<dbReference type="Pfam" id="PF08240">
    <property type="entry name" value="ADH_N"/>
    <property type="match status" value="1"/>
</dbReference>
<dbReference type="EMBL" id="JAHESC010000005">
    <property type="protein sequence ID" value="MBT1685903.1"/>
    <property type="molecule type" value="Genomic_DNA"/>
</dbReference>
<dbReference type="InterPro" id="IPR020843">
    <property type="entry name" value="ER"/>
</dbReference>
<keyword evidence="1" id="KW-0560">Oxidoreductase</keyword>
<dbReference type="RefSeq" id="WP_254089154.1">
    <property type="nucleotide sequence ID" value="NZ_JAHESC010000005.1"/>
</dbReference>
<protein>
    <submittedName>
        <fullName evidence="3">NADP-dependent oxidoreductase</fullName>
    </submittedName>
</protein>
<dbReference type="Gene3D" id="3.90.180.10">
    <property type="entry name" value="Medium-chain alcohol dehydrogenases, catalytic domain"/>
    <property type="match status" value="1"/>
</dbReference>
<dbReference type="InterPro" id="IPR036291">
    <property type="entry name" value="NAD(P)-bd_dom_sf"/>
</dbReference>
<accession>A0AAP2D5S5</accession>
<comment type="caution">
    <text evidence="3">The sequence shown here is derived from an EMBL/GenBank/DDBJ whole genome shotgun (WGS) entry which is preliminary data.</text>
</comment>
<evidence type="ECO:0000256" key="1">
    <source>
        <dbReference type="ARBA" id="ARBA00023002"/>
    </source>
</evidence>
<keyword evidence="4" id="KW-1185">Reference proteome</keyword>
<evidence type="ECO:0000313" key="3">
    <source>
        <dbReference type="EMBL" id="MBT1685903.1"/>
    </source>
</evidence>
<dbReference type="InterPro" id="IPR002364">
    <property type="entry name" value="Quin_OxRdtase/zeta-crystal_CS"/>
</dbReference>
<dbReference type="GO" id="GO:0008270">
    <property type="term" value="F:zinc ion binding"/>
    <property type="evidence" value="ECO:0007669"/>
    <property type="project" value="InterPro"/>
</dbReference>
<dbReference type="PANTHER" id="PTHR11695:SF294">
    <property type="entry name" value="RETICULON-4-INTERACTING PROTEIN 1, MITOCHONDRIAL"/>
    <property type="match status" value="1"/>
</dbReference>